<sequence>MSYTDLSLTYPQFVIQCVNHGYDNASLRKVRDAYEFMEEMSDGLFRAQGAPFSCHLLRTASIVLSTGAALPVVLAAMVHSAYRLRLFKNSRRRAYRLSHRSHLQTILGSDVEMLVYAYAHLPWYSPDTLDQHLANLESATQSTRNVLTIRLADELEDWLDLSLAFMDRDQVACRIEAYGSLCIRLAERMELEGLANSMRDAAAQYRNMELPDVALMHRHRAYERSRAHLWEMSAPEAWLLNFARRVVLALRSKDTSRRAGKRRSPSARS</sequence>
<organism evidence="3 4">
    <name type="scientific">Thiogranum longum</name>
    <dbReference type="NCBI Taxonomy" id="1537524"/>
    <lineage>
        <taxon>Bacteria</taxon>
        <taxon>Pseudomonadati</taxon>
        <taxon>Pseudomonadota</taxon>
        <taxon>Gammaproteobacteria</taxon>
        <taxon>Chromatiales</taxon>
        <taxon>Ectothiorhodospiraceae</taxon>
        <taxon>Thiogranum</taxon>
    </lineage>
</organism>
<keyword evidence="4" id="KW-1185">Reference proteome</keyword>
<keyword evidence="1" id="KW-0472">Membrane</keyword>
<dbReference type="OrthoDB" id="8079005at2"/>
<dbReference type="Gene3D" id="1.10.3210.10">
    <property type="entry name" value="Hypothetical protein af1432"/>
    <property type="match status" value="1"/>
</dbReference>
<dbReference type="SUPFAM" id="SSF109604">
    <property type="entry name" value="HD-domain/PDEase-like"/>
    <property type="match status" value="1"/>
</dbReference>
<protein>
    <recommendedName>
        <fullName evidence="2">DUF6817 domain-containing protein</fullName>
    </recommendedName>
</protein>
<name>A0A4R1HFM7_9GAMM</name>
<evidence type="ECO:0000256" key="1">
    <source>
        <dbReference type="SAM" id="Phobius"/>
    </source>
</evidence>
<feature type="domain" description="DUF6817" evidence="2">
    <location>
        <begin position="43"/>
        <end position="121"/>
    </location>
</feature>
<gene>
    <name evidence="3" type="ORF">DFR30_2333</name>
</gene>
<feature type="transmembrane region" description="Helical" evidence="1">
    <location>
        <begin position="62"/>
        <end position="82"/>
    </location>
</feature>
<dbReference type="AlphaFoldDB" id="A0A4R1HFM7"/>
<comment type="caution">
    <text evidence="3">The sequence shown here is derived from an EMBL/GenBank/DDBJ whole genome shotgun (WGS) entry which is preliminary data.</text>
</comment>
<evidence type="ECO:0000259" key="2">
    <source>
        <dbReference type="Pfam" id="PF20680"/>
    </source>
</evidence>
<keyword evidence="1" id="KW-0812">Transmembrane</keyword>
<evidence type="ECO:0000313" key="3">
    <source>
        <dbReference type="EMBL" id="TCK19040.1"/>
    </source>
</evidence>
<reference evidence="3 4" key="1">
    <citation type="submission" date="2019-03" db="EMBL/GenBank/DDBJ databases">
        <title>Genomic Encyclopedia of Type Strains, Phase IV (KMG-IV): sequencing the most valuable type-strain genomes for metagenomic binning, comparative biology and taxonomic classification.</title>
        <authorList>
            <person name="Goeker M."/>
        </authorList>
    </citation>
    <scope>NUCLEOTIDE SEQUENCE [LARGE SCALE GENOMIC DNA]</scope>
    <source>
        <strain evidence="3 4">DSM 19610</strain>
    </source>
</reference>
<dbReference type="RefSeq" id="WP_132973362.1">
    <property type="nucleotide sequence ID" value="NZ_SMFX01000001.1"/>
</dbReference>
<keyword evidence="1" id="KW-1133">Transmembrane helix</keyword>
<dbReference type="EMBL" id="SMFX01000001">
    <property type="protein sequence ID" value="TCK19040.1"/>
    <property type="molecule type" value="Genomic_DNA"/>
</dbReference>
<proteinExistence type="predicted"/>
<accession>A0A4R1HFM7</accession>
<evidence type="ECO:0000313" key="4">
    <source>
        <dbReference type="Proteomes" id="UP000295707"/>
    </source>
</evidence>
<dbReference type="InterPro" id="IPR049202">
    <property type="entry name" value="DUF6817"/>
</dbReference>
<dbReference type="Pfam" id="PF20680">
    <property type="entry name" value="DUF6817"/>
    <property type="match status" value="1"/>
</dbReference>
<dbReference type="Proteomes" id="UP000295707">
    <property type="component" value="Unassembled WGS sequence"/>
</dbReference>